<comment type="subcellular location">
    <subcellularLocation>
        <location evidence="1">Cytoplasm</location>
    </subcellularLocation>
</comment>
<comment type="similarity">
    <text evidence="2">Belongs to the relaxosome TraM family.</text>
</comment>
<evidence type="ECO:0000313" key="10">
    <source>
        <dbReference type="Proteomes" id="UP000739284"/>
    </source>
</evidence>
<accession>A0ABS6LD77</accession>
<evidence type="ECO:0000256" key="2">
    <source>
        <dbReference type="ARBA" id="ARBA00008859"/>
    </source>
</evidence>
<organism evidence="9 10">
    <name type="scientific">Rahnella ecdela</name>
    <dbReference type="NCBI Taxonomy" id="2816250"/>
    <lineage>
        <taxon>Bacteria</taxon>
        <taxon>Pseudomonadati</taxon>
        <taxon>Pseudomonadota</taxon>
        <taxon>Gammaproteobacteria</taxon>
        <taxon>Enterobacterales</taxon>
        <taxon>Yersiniaceae</taxon>
        <taxon>Rahnella</taxon>
    </lineage>
</organism>
<sequence>MARIQAYVSDEVTEKINLIVEKRRAEGAREKDVSCSSITAMLIELGLRVYDAQMTRKASDFNQMAYNKILLENVLKTQFAMSKLLGINSLSPHVANIPKFEYRTMVPKIIDDVHEIISGLFPAEELDE</sequence>
<gene>
    <name evidence="9" type="primary">traM</name>
    <name evidence="9" type="ORF">J1784_07330</name>
</gene>
<dbReference type="Gene3D" id="1.10.287.2320">
    <property type="match status" value="1"/>
</dbReference>
<evidence type="ECO:0000256" key="3">
    <source>
        <dbReference type="ARBA" id="ARBA00020534"/>
    </source>
</evidence>
<keyword evidence="7" id="KW-0238">DNA-binding</keyword>
<keyword evidence="8" id="KW-0804">Transcription</keyword>
<keyword evidence="10" id="KW-1185">Reference proteome</keyword>
<evidence type="ECO:0000313" key="9">
    <source>
        <dbReference type="EMBL" id="MBU9844820.1"/>
    </source>
</evidence>
<dbReference type="CDD" id="cd14804">
    <property type="entry name" value="Tra_M"/>
    <property type="match status" value="1"/>
</dbReference>
<dbReference type="Proteomes" id="UP000739284">
    <property type="component" value="Unassembled WGS sequence"/>
</dbReference>
<evidence type="ECO:0000256" key="5">
    <source>
        <dbReference type="ARBA" id="ARBA00022971"/>
    </source>
</evidence>
<keyword evidence="6" id="KW-0805">Transcription regulation</keyword>
<dbReference type="InterPro" id="IPR010992">
    <property type="entry name" value="IHF-like_DNA-bd_dom_sf"/>
</dbReference>
<evidence type="ECO:0000256" key="1">
    <source>
        <dbReference type="ARBA" id="ARBA00004496"/>
    </source>
</evidence>
<keyword evidence="5" id="KW-0184">Conjugation</keyword>
<dbReference type="Pfam" id="PF05261">
    <property type="entry name" value="Tra_M"/>
    <property type="match status" value="1"/>
</dbReference>
<evidence type="ECO:0000256" key="4">
    <source>
        <dbReference type="ARBA" id="ARBA00022490"/>
    </source>
</evidence>
<dbReference type="InterPro" id="IPR042073">
    <property type="entry name" value="TraM_DNA-bd"/>
</dbReference>
<evidence type="ECO:0000256" key="7">
    <source>
        <dbReference type="ARBA" id="ARBA00023125"/>
    </source>
</evidence>
<name>A0ABS6LD77_9GAMM</name>
<protein>
    <recommendedName>
        <fullName evidence="3">Relaxosome protein TraM</fullName>
    </recommendedName>
</protein>
<evidence type="ECO:0000256" key="8">
    <source>
        <dbReference type="ARBA" id="ARBA00023163"/>
    </source>
</evidence>
<dbReference type="SUPFAM" id="SSF47729">
    <property type="entry name" value="IHF-like DNA-binding proteins"/>
    <property type="match status" value="1"/>
</dbReference>
<comment type="caution">
    <text evidence="9">The sequence shown here is derived from an EMBL/GenBank/DDBJ whole genome shotgun (WGS) entry which is preliminary data.</text>
</comment>
<dbReference type="NCBIfam" id="NF010267">
    <property type="entry name" value="PRK13713.1"/>
    <property type="match status" value="1"/>
</dbReference>
<proteinExistence type="inferred from homology"/>
<dbReference type="SUPFAM" id="SSF140581">
    <property type="entry name" value="TraM-like"/>
    <property type="match status" value="1"/>
</dbReference>
<reference evidence="9 10" key="1">
    <citation type="submission" date="2021-03" db="EMBL/GenBank/DDBJ databases">
        <title>Five novel Rahnella species.</title>
        <authorList>
            <person name="Brady C."/>
            <person name="Asselin J."/>
            <person name="Beer S."/>
            <person name="Bruberg M.B."/>
            <person name="Crampton B."/>
            <person name="Venter S."/>
            <person name="Arnold D."/>
            <person name="Denman S."/>
        </authorList>
    </citation>
    <scope>NUCLEOTIDE SEQUENCE [LARGE SCALE GENOMIC DNA]</scope>
    <source>
        <strain evidence="9 10">FRB 231</strain>
    </source>
</reference>
<evidence type="ECO:0000256" key="6">
    <source>
        <dbReference type="ARBA" id="ARBA00023015"/>
    </source>
</evidence>
<keyword evidence="4" id="KW-0963">Cytoplasm</keyword>
<dbReference type="EMBL" id="JAFMOY010000117">
    <property type="protein sequence ID" value="MBU9844820.1"/>
    <property type="molecule type" value="Genomic_DNA"/>
</dbReference>
<dbReference type="RefSeq" id="WP_120508660.1">
    <property type="nucleotide sequence ID" value="NZ_JAFMOY010000117.1"/>
</dbReference>
<dbReference type="Gene3D" id="1.10.10.450">
    <property type="entry name" value="TraM protein, DNA-binding"/>
    <property type="match status" value="1"/>
</dbReference>
<dbReference type="InterPro" id="IPR007925">
    <property type="entry name" value="TRelaxosome_TraM"/>
</dbReference>